<keyword evidence="7" id="KW-0963">Cytoplasm</keyword>
<gene>
    <name evidence="7 9" type="primary">proA</name>
    <name evidence="9" type="ORF">HMPREF0872_04870</name>
</gene>
<evidence type="ECO:0000313" key="9">
    <source>
        <dbReference type="EMBL" id="KGF47493.1"/>
    </source>
</evidence>
<evidence type="ECO:0000256" key="1">
    <source>
        <dbReference type="ARBA" id="ARBA00004985"/>
    </source>
</evidence>
<keyword evidence="4 7" id="KW-0521">NADP</keyword>
<dbReference type="EC" id="1.2.1.41" evidence="7"/>
<dbReference type="InterPro" id="IPR000965">
    <property type="entry name" value="GPR_dom"/>
</dbReference>
<dbReference type="PROSITE" id="PS01223">
    <property type="entry name" value="PROA"/>
    <property type="match status" value="1"/>
</dbReference>
<dbReference type="GO" id="GO:0004350">
    <property type="term" value="F:glutamate-5-semialdehyde dehydrogenase activity"/>
    <property type="evidence" value="ECO:0007669"/>
    <property type="project" value="UniProtKB-UniRule"/>
</dbReference>
<keyword evidence="10" id="KW-1185">Reference proteome</keyword>
<dbReference type="InterPro" id="IPR016163">
    <property type="entry name" value="Ald_DH_C"/>
</dbReference>
<evidence type="ECO:0000256" key="5">
    <source>
        <dbReference type="ARBA" id="ARBA00023002"/>
    </source>
</evidence>
<dbReference type="eggNOG" id="COG0014">
    <property type="taxonomic scope" value="Bacteria"/>
</dbReference>
<keyword evidence="5 7" id="KW-0560">Oxidoreductase</keyword>
<dbReference type="InterPro" id="IPR016162">
    <property type="entry name" value="Ald_DH_N"/>
</dbReference>
<dbReference type="UniPathway" id="UPA00098">
    <property type="reaction ID" value="UER00360"/>
</dbReference>
<dbReference type="PIRSF" id="PIRSF000151">
    <property type="entry name" value="GPR"/>
    <property type="match status" value="1"/>
</dbReference>
<organism evidence="9 10">
    <name type="scientific">Veillonella montpellierensis DNF00314</name>
    <dbReference type="NCBI Taxonomy" id="1401067"/>
    <lineage>
        <taxon>Bacteria</taxon>
        <taxon>Bacillati</taxon>
        <taxon>Bacillota</taxon>
        <taxon>Negativicutes</taxon>
        <taxon>Veillonellales</taxon>
        <taxon>Veillonellaceae</taxon>
        <taxon>Veillonella</taxon>
    </lineage>
</organism>
<dbReference type="EMBL" id="JRNT01000009">
    <property type="protein sequence ID" value="KGF47493.1"/>
    <property type="molecule type" value="Genomic_DNA"/>
</dbReference>
<dbReference type="HAMAP" id="MF_00412">
    <property type="entry name" value="ProA"/>
    <property type="match status" value="1"/>
</dbReference>
<dbReference type="Gene3D" id="3.40.605.10">
    <property type="entry name" value="Aldehyde Dehydrogenase, Chain A, domain 1"/>
    <property type="match status" value="1"/>
</dbReference>
<comment type="catalytic activity">
    <reaction evidence="6 7">
        <text>L-glutamate 5-semialdehyde + phosphate + NADP(+) = L-glutamyl 5-phosphate + NADPH + H(+)</text>
        <dbReference type="Rhea" id="RHEA:19541"/>
        <dbReference type="ChEBI" id="CHEBI:15378"/>
        <dbReference type="ChEBI" id="CHEBI:43474"/>
        <dbReference type="ChEBI" id="CHEBI:57783"/>
        <dbReference type="ChEBI" id="CHEBI:58066"/>
        <dbReference type="ChEBI" id="CHEBI:58274"/>
        <dbReference type="ChEBI" id="CHEBI:58349"/>
        <dbReference type="EC" id="1.2.1.41"/>
    </reaction>
</comment>
<dbReference type="InterPro" id="IPR020593">
    <property type="entry name" value="G-glutamylP_reductase_CS"/>
</dbReference>
<comment type="subcellular location">
    <subcellularLocation>
        <location evidence="7">Cytoplasm</location>
    </subcellularLocation>
</comment>
<dbReference type="RefSeq" id="WP_038152497.1">
    <property type="nucleotide sequence ID" value="NZ_JRNT01000009.1"/>
</dbReference>
<dbReference type="SUPFAM" id="SSF53720">
    <property type="entry name" value="ALDH-like"/>
    <property type="match status" value="1"/>
</dbReference>
<dbReference type="Gene3D" id="3.40.309.10">
    <property type="entry name" value="Aldehyde Dehydrogenase, Chain A, domain 2"/>
    <property type="match status" value="1"/>
</dbReference>
<evidence type="ECO:0000256" key="2">
    <source>
        <dbReference type="ARBA" id="ARBA00022605"/>
    </source>
</evidence>
<name>A0A096AK64_9FIRM</name>
<dbReference type="NCBIfam" id="TIGR00407">
    <property type="entry name" value="proA"/>
    <property type="match status" value="1"/>
</dbReference>
<dbReference type="Pfam" id="PF00171">
    <property type="entry name" value="Aldedh"/>
    <property type="match status" value="1"/>
</dbReference>
<evidence type="ECO:0000313" key="10">
    <source>
        <dbReference type="Proteomes" id="UP000029628"/>
    </source>
</evidence>
<dbReference type="AlphaFoldDB" id="A0A096AK64"/>
<dbReference type="CDD" id="cd07079">
    <property type="entry name" value="ALDH_F18-19_ProA-GPR"/>
    <property type="match status" value="1"/>
</dbReference>
<comment type="function">
    <text evidence="7">Catalyzes the NADPH-dependent reduction of L-glutamate 5-phosphate into L-glutamate 5-semialdehyde and phosphate. The product spontaneously undergoes cyclization to form 1-pyrroline-5-carboxylate.</text>
</comment>
<dbReference type="NCBIfam" id="NF001221">
    <property type="entry name" value="PRK00197.1"/>
    <property type="match status" value="1"/>
</dbReference>
<dbReference type="PANTHER" id="PTHR11063:SF8">
    <property type="entry name" value="DELTA-1-PYRROLINE-5-CARBOXYLATE SYNTHASE"/>
    <property type="match status" value="1"/>
</dbReference>
<comment type="similarity">
    <text evidence="7">Belongs to the gamma-glutamyl phosphate reductase family.</text>
</comment>
<evidence type="ECO:0000256" key="6">
    <source>
        <dbReference type="ARBA" id="ARBA00049024"/>
    </source>
</evidence>
<dbReference type="GO" id="GO:0005737">
    <property type="term" value="C:cytoplasm"/>
    <property type="evidence" value="ECO:0007669"/>
    <property type="project" value="UniProtKB-SubCell"/>
</dbReference>
<evidence type="ECO:0000259" key="8">
    <source>
        <dbReference type="Pfam" id="PF00171"/>
    </source>
</evidence>
<evidence type="ECO:0000256" key="4">
    <source>
        <dbReference type="ARBA" id="ARBA00022857"/>
    </source>
</evidence>
<keyword evidence="3 7" id="KW-0641">Proline biosynthesis</keyword>
<dbReference type="GO" id="GO:0055129">
    <property type="term" value="P:L-proline biosynthetic process"/>
    <property type="evidence" value="ECO:0007669"/>
    <property type="project" value="UniProtKB-UniRule"/>
</dbReference>
<dbReference type="InterPro" id="IPR016161">
    <property type="entry name" value="Ald_DH/histidinol_DH"/>
</dbReference>
<dbReference type="InterPro" id="IPR015590">
    <property type="entry name" value="Aldehyde_DH_dom"/>
</dbReference>
<evidence type="ECO:0000256" key="7">
    <source>
        <dbReference type="HAMAP-Rule" id="MF_00412"/>
    </source>
</evidence>
<evidence type="ECO:0000256" key="3">
    <source>
        <dbReference type="ARBA" id="ARBA00022650"/>
    </source>
</evidence>
<reference evidence="9 10" key="1">
    <citation type="submission" date="2014-07" db="EMBL/GenBank/DDBJ databases">
        <authorList>
            <person name="McCorrison J."/>
            <person name="Sanka R."/>
            <person name="Torralba M."/>
            <person name="Gillis M."/>
            <person name="Haft D.H."/>
            <person name="Methe B."/>
            <person name="Sutton G."/>
            <person name="Nelson K.E."/>
        </authorList>
    </citation>
    <scope>NUCLEOTIDE SEQUENCE [LARGE SCALE GENOMIC DNA]</scope>
    <source>
        <strain evidence="9 10">DNF00314</strain>
    </source>
</reference>
<feature type="domain" description="Aldehyde dehydrogenase" evidence="8">
    <location>
        <begin position="12"/>
        <end position="276"/>
    </location>
</feature>
<comment type="pathway">
    <text evidence="1 7">Amino-acid biosynthesis; L-proline biosynthesis; L-glutamate 5-semialdehyde from L-glutamate: step 2/2.</text>
</comment>
<proteinExistence type="inferred from homology"/>
<comment type="caution">
    <text evidence="9">The sequence shown here is derived from an EMBL/GenBank/DDBJ whole genome shotgun (WGS) entry which is preliminary data.</text>
</comment>
<sequence>MKEYTAICTSMGQAAKQAAATLQLLSTEDRNGIVLAIADTLKRYSGDIVKANELDMKRAKLAGISTTMLDRLRVDEKRISEMVEGVRQVAALEDPIGGILETIHRPNGLMIEKKAVPLGVVAMIYEARPNVTVDAAVLCLKSGNAAILRGGKEAMETNKAIVAFIQKTLVDVGLPQKAVQLVPITDRAVVPILLKQREYIDVAIPRGGAGLIQRVVASSTVPVIETGSGVCHIYVDEQADYKKVLPIIINAKVQRPSVCNAVETLLIHRDRVEDCLLPICEALGEQGVIIYGDTTVCSYYDKSNLASDIAWSTEYNDLMINIKVVDSLAQAIEHINTYGTHHSECIITEDETGATVFMNSVDAAVVYVNASTRFTDGFEFGFGAEIGISTQKLHSRGPMGLQALTSYKYYVHGKGQIR</sequence>
<dbReference type="InterPro" id="IPR012134">
    <property type="entry name" value="Glu-5-SA_DH"/>
</dbReference>
<accession>A0A096AK64</accession>
<dbReference type="FunFam" id="3.40.309.10:FF:000006">
    <property type="entry name" value="Gamma-glutamyl phosphate reductase"/>
    <property type="match status" value="1"/>
</dbReference>
<protein>
    <recommendedName>
        <fullName evidence="7">Gamma-glutamyl phosphate reductase</fullName>
        <shortName evidence="7">GPR</shortName>
        <ecNumber evidence="7">1.2.1.41</ecNumber>
    </recommendedName>
    <alternativeName>
        <fullName evidence="7">Glutamate-5-semialdehyde dehydrogenase</fullName>
    </alternativeName>
    <alternativeName>
        <fullName evidence="7">Glutamyl-gamma-semialdehyde dehydrogenase</fullName>
        <shortName evidence="7">GSA dehydrogenase</shortName>
    </alternativeName>
</protein>
<keyword evidence="2 7" id="KW-0028">Amino-acid biosynthesis</keyword>
<dbReference type="GO" id="GO:0050661">
    <property type="term" value="F:NADP binding"/>
    <property type="evidence" value="ECO:0007669"/>
    <property type="project" value="InterPro"/>
</dbReference>
<dbReference type="PANTHER" id="PTHR11063">
    <property type="entry name" value="GLUTAMATE SEMIALDEHYDE DEHYDROGENASE"/>
    <property type="match status" value="1"/>
</dbReference>
<dbReference type="Proteomes" id="UP000029628">
    <property type="component" value="Unassembled WGS sequence"/>
</dbReference>